<evidence type="ECO:0000256" key="1">
    <source>
        <dbReference type="SAM" id="MobiDB-lite"/>
    </source>
</evidence>
<feature type="region of interest" description="Disordered" evidence="1">
    <location>
        <begin position="1"/>
        <end position="33"/>
    </location>
</feature>
<sequence length="599" mass="66550">MNNHGDAPSSSTSVHSHSSDGDDEHDDEHAKSYDWDGWRDDALSFGLEVQSPFAEYLLNGNKIVETRTYPLPSGLLGRRMHVLRSGKGRDRVSSVPDRTTLRRTSAITVPSSSSSSSSTTPPSPSSSSSSSLEKVGWITFLRSFRYETREMFDNDAKDHLVDSSISGYGWTEDMPMYGWIVGDVGRYSTKSDDDDYDDDEFYHVATRRDAGGGGWGERRRRRRRSRRAHHGGIRHARSCIASLTPLIIACVVVDGDGNENENENDHEEEEGDRRRTYAHYSPPTHNVVENGYSDGVADETTTMTTMHLDSINLLDYDVTCRLVNACRPDVIVHCAFRTSSGRIRDSRGGEYDDYANIDREGWRGLEGGEGRCNNSARKDGGPRMIYISTEYVFDGGFASGEYPPYVPCSKVNPLNDYGRSKLEGERIVREILKNDNTTSSTLGNKSARGRGIIVRISLLYGEDCVDLGESPALEIMANFLPSAADTQVDHWATRFPTSAEDVARILELMIDRILEGEFPYSAGGGHGTTKYDLMQLQARILNISKSDVDERIEKCDGSILQLKNAETEALGLDVPFEFVSLESGMKKALDGFPERFAKG</sequence>
<reference evidence="3 4" key="1">
    <citation type="submission" date="2024-10" db="EMBL/GenBank/DDBJ databases">
        <title>Updated reference genomes for cyclostephanoid diatoms.</title>
        <authorList>
            <person name="Roberts W.R."/>
            <person name="Alverson A.J."/>
        </authorList>
    </citation>
    <scope>NUCLEOTIDE SEQUENCE [LARGE SCALE GENOMIC DNA]</scope>
    <source>
        <strain evidence="3 4">AJA228-03</strain>
    </source>
</reference>
<keyword evidence="4" id="KW-1185">Reference proteome</keyword>
<dbReference type="PANTHER" id="PTHR10491">
    <property type="entry name" value="DTDP-4-DEHYDRORHAMNOSE REDUCTASE"/>
    <property type="match status" value="1"/>
</dbReference>
<dbReference type="Pfam" id="PF04321">
    <property type="entry name" value="RmlD_sub_bind"/>
    <property type="match status" value="1"/>
</dbReference>
<dbReference type="EMBL" id="JALLPB020000054">
    <property type="protein sequence ID" value="KAL3822799.1"/>
    <property type="molecule type" value="Genomic_DNA"/>
</dbReference>
<gene>
    <name evidence="3" type="ORF">ACHAXA_005964</name>
</gene>
<dbReference type="InterPro" id="IPR036291">
    <property type="entry name" value="NAD(P)-bd_dom_sf"/>
</dbReference>
<protein>
    <recommendedName>
        <fullName evidence="2">RmlD-like substrate binding domain-containing protein</fullName>
    </recommendedName>
</protein>
<feature type="region of interest" description="Disordered" evidence="1">
    <location>
        <begin position="86"/>
        <end position="131"/>
    </location>
</feature>
<dbReference type="InterPro" id="IPR029903">
    <property type="entry name" value="RmlD-like-bd"/>
</dbReference>
<evidence type="ECO:0000259" key="2">
    <source>
        <dbReference type="Pfam" id="PF04321"/>
    </source>
</evidence>
<dbReference type="InterPro" id="IPR005913">
    <property type="entry name" value="dTDP_dehydrorham_reduct"/>
</dbReference>
<name>A0ABD3SE32_9STRA</name>
<feature type="domain" description="RmlD-like substrate binding" evidence="2">
    <location>
        <begin position="300"/>
        <end position="538"/>
    </location>
</feature>
<evidence type="ECO:0000313" key="4">
    <source>
        <dbReference type="Proteomes" id="UP001530377"/>
    </source>
</evidence>
<dbReference type="AlphaFoldDB" id="A0ABD3SE32"/>
<feature type="compositionally biased region" description="Low complexity" evidence="1">
    <location>
        <begin position="110"/>
        <end position="131"/>
    </location>
</feature>
<feature type="compositionally biased region" description="Basic residues" evidence="1">
    <location>
        <begin position="218"/>
        <end position="229"/>
    </location>
</feature>
<feature type="region of interest" description="Disordered" evidence="1">
    <location>
        <begin position="207"/>
        <end position="229"/>
    </location>
</feature>
<dbReference type="Gene3D" id="3.40.50.720">
    <property type="entry name" value="NAD(P)-binding Rossmann-like Domain"/>
    <property type="match status" value="1"/>
</dbReference>
<proteinExistence type="predicted"/>
<organism evidence="3 4">
    <name type="scientific">Cyclostephanos tholiformis</name>
    <dbReference type="NCBI Taxonomy" id="382380"/>
    <lineage>
        <taxon>Eukaryota</taxon>
        <taxon>Sar</taxon>
        <taxon>Stramenopiles</taxon>
        <taxon>Ochrophyta</taxon>
        <taxon>Bacillariophyta</taxon>
        <taxon>Coscinodiscophyceae</taxon>
        <taxon>Thalassiosirophycidae</taxon>
        <taxon>Stephanodiscales</taxon>
        <taxon>Stephanodiscaceae</taxon>
        <taxon>Cyclostephanos</taxon>
    </lineage>
</organism>
<feature type="region of interest" description="Disordered" evidence="1">
    <location>
        <begin position="258"/>
        <end position="286"/>
    </location>
</feature>
<dbReference type="PANTHER" id="PTHR10491:SF4">
    <property type="entry name" value="METHIONINE ADENOSYLTRANSFERASE 2 SUBUNIT BETA"/>
    <property type="match status" value="1"/>
</dbReference>
<feature type="compositionally biased region" description="Acidic residues" evidence="1">
    <location>
        <begin position="258"/>
        <end position="270"/>
    </location>
</feature>
<accession>A0ABD3SE32</accession>
<evidence type="ECO:0000313" key="3">
    <source>
        <dbReference type="EMBL" id="KAL3822799.1"/>
    </source>
</evidence>
<comment type="caution">
    <text evidence="3">The sequence shown here is derived from an EMBL/GenBank/DDBJ whole genome shotgun (WGS) entry which is preliminary data.</text>
</comment>
<dbReference type="SUPFAM" id="SSF51735">
    <property type="entry name" value="NAD(P)-binding Rossmann-fold domains"/>
    <property type="match status" value="1"/>
</dbReference>
<dbReference type="Proteomes" id="UP001530377">
    <property type="component" value="Unassembled WGS sequence"/>
</dbReference>